<dbReference type="InterPro" id="IPR036397">
    <property type="entry name" value="RNaseH_sf"/>
</dbReference>
<dbReference type="PANTHER" id="PTHR33116:SF86">
    <property type="entry name" value="REVERSE TRANSCRIPTASE DOMAIN-CONTAINING PROTEIN"/>
    <property type="match status" value="1"/>
</dbReference>
<dbReference type="Proteomes" id="UP000236291">
    <property type="component" value="Unassembled WGS sequence"/>
</dbReference>
<dbReference type="SUPFAM" id="SSF53098">
    <property type="entry name" value="Ribonuclease H-like"/>
    <property type="match status" value="1"/>
</dbReference>
<reference evidence="2 3" key="1">
    <citation type="journal article" date="2014" name="Am. J. Bot.">
        <title>Genome assembly and annotation for red clover (Trifolium pratense; Fabaceae).</title>
        <authorList>
            <person name="Istvanek J."/>
            <person name="Jaros M."/>
            <person name="Krenek A."/>
            <person name="Repkova J."/>
        </authorList>
    </citation>
    <scope>NUCLEOTIDE SEQUENCE [LARGE SCALE GENOMIC DNA]</scope>
    <source>
        <strain evidence="3">cv. Tatra</strain>
        <tissue evidence="2">Young leaves</tissue>
    </source>
</reference>
<dbReference type="Pfam" id="PF13456">
    <property type="entry name" value="RVT_3"/>
    <property type="match status" value="1"/>
</dbReference>
<dbReference type="InterPro" id="IPR026960">
    <property type="entry name" value="RVT-Znf"/>
</dbReference>
<dbReference type="SUPFAM" id="SSF56672">
    <property type="entry name" value="DNA/RNA polymerases"/>
    <property type="match status" value="1"/>
</dbReference>
<dbReference type="InterPro" id="IPR000477">
    <property type="entry name" value="RT_dom"/>
</dbReference>
<protein>
    <submittedName>
        <fullName evidence="2">Ribonuclease H</fullName>
    </submittedName>
</protein>
<dbReference type="CDD" id="cd01650">
    <property type="entry name" value="RT_nLTR_like"/>
    <property type="match status" value="1"/>
</dbReference>
<dbReference type="InterPro" id="IPR043502">
    <property type="entry name" value="DNA/RNA_pol_sf"/>
</dbReference>
<reference evidence="2 3" key="2">
    <citation type="journal article" date="2017" name="Front. Plant Sci.">
        <title>Gene Classification and Mining of Molecular Markers Useful in Red Clover (Trifolium pratense) Breeding.</title>
        <authorList>
            <person name="Istvanek J."/>
            <person name="Dluhosova J."/>
            <person name="Dluhos P."/>
            <person name="Patkova L."/>
            <person name="Nedelnik J."/>
            <person name="Repkova J."/>
        </authorList>
    </citation>
    <scope>NUCLEOTIDE SEQUENCE [LARGE SCALE GENOMIC DNA]</scope>
    <source>
        <strain evidence="3">cv. Tatra</strain>
        <tissue evidence="2">Young leaves</tissue>
    </source>
</reference>
<proteinExistence type="predicted"/>
<accession>A0A2K3KZ31</accession>
<dbReference type="CDD" id="cd06222">
    <property type="entry name" value="RNase_H_like"/>
    <property type="match status" value="1"/>
</dbReference>
<dbReference type="Pfam" id="PF00078">
    <property type="entry name" value="RVT_1"/>
    <property type="match status" value="1"/>
</dbReference>
<dbReference type="PROSITE" id="PS50878">
    <property type="entry name" value="RT_POL"/>
    <property type="match status" value="1"/>
</dbReference>
<dbReference type="STRING" id="57577.A0A2K3KZ31"/>
<dbReference type="InterPro" id="IPR044730">
    <property type="entry name" value="RNase_H-like_dom_plant"/>
</dbReference>
<dbReference type="GO" id="GO:0004523">
    <property type="term" value="F:RNA-DNA hybrid ribonuclease activity"/>
    <property type="evidence" value="ECO:0007669"/>
    <property type="project" value="InterPro"/>
</dbReference>
<comment type="caution">
    <text evidence="2">The sequence shown here is derived from an EMBL/GenBank/DDBJ whole genome shotgun (WGS) entry which is preliminary data.</text>
</comment>
<sequence length="798" mass="89897">MAVKLDMSKAYDRVEWPFVHQVLISMGYPLKMADLILRCISSVSYQILINGQPSASFRPERGLRQGDPLSPYLFILCADVLSGLIHKAAKTKEIHGIKVARSAPQLSHLFFADDSLLFTRASSHETSKILNILDTYQQASGQVVNLDKSEASFSRNVRINDKDMICNMMGAKAVEAQSRYLGFPIPFGRSKKVVFSFVMDRVWKKVKGWKERFLSRAGKETLIKAVAQAIPNYILSCYKMPVGCCKDIDSMLAKFWWGSKDESRKIHWMSWQKLSKAKLDGGMGFRGMEDFNKALLGKQCWRLVTGESSLLEKIFKSKYYPNGNFMSAKEGYQPSYGWRSILSARDLVDKGGLWKIGNGRKVKIWKDRWLPDLKVIEFKGVNCPLPEDACVAELIDVDTKQWKRDLIFSCFDRLVAKQIINIPLSFRLPHDLLIWNWEKDGEYSVRSAYHLLCDEKARFQPGPSCPQRSKLWKEIWRAPVPNKIKNFMWRLAKNILPTRSNLHKKGITLDLLCPLCSSEEESSQHLFLKCDMFKLTLFASHLGSHIPIDIDLHDWILKWLVCQDPLGVQLFCTLLWKFWAGRNAVIFNGWQMDPTFLALDALSFVQEFNEANPSRNRRALVSQSISEPSRSTCTSMNSMFVDAGCCNSGHTVWGLVLRNLNGETVFSACKREDITAEPLLAEALGVRWALQVATDQGINSVSIYSDAANVVNCINKRSNFAAINLIAQDCRNLMAGLGNVSVMFISRTQNCDAHNLVSLAKVVGSRTWLGVAPLVSVYSVSAAVPAAGCNVFSCVPAS</sequence>
<dbReference type="InterPro" id="IPR012337">
    <property type="entry name" value="RNaseH-like_sf"/>
</dbReference>
<name>A0A2K3KZ31_TRIPR</name>
<dbReference type="Pfam" id="PF13966">
    <property type="entry name" value="zf-RVT"/>
    <property type="match status" value="1"/>
</dbReference>
<dbReference type="EMBL" id="ASHM01023446">
    <property type="protein sequence ID" value="PNX71533.1"/>
    <property type="molecule type" value="Genomic_DNA"/>
</dbReference>
<feature type="domain" description="Reverse transcriptase" evidence="1">
    <location>
        <begin position="1"/>
        <end position="185"/>
    </location>
</feature>
<evidence type="ECO:0000313" key="2">
    <source>
        <dbReference type="EMBL" id="PNX71533.1"/>
    </source>
</evidence>
<dbReference type="PANTHER" id="PTHR33116">
    <property type="entry name" value="REVERSE TRANSCRIPTASE ZINC-BINDING DOMAIN-CONTAINING PROTEIN-RELATED-RELATED"/>
    <property type="match status" value="1"/>
</dbReference>
<evidence type="ECO:0000313" key="3">
    <source>
        <dbReference type="Proteomes" id="UP000236291"/>
    </source>
</evidence>
<evidence type="ECO:0000259" key="1">
    <source>
        <dbReference type="PROSITE" id="PS50878"/>
    </source>
</evidence>
<dbReference type="GO" id="GO:0003676">
    <property type="term" value="F:nucleic acid binding"/>
    <property type="evidence" value="ECO:0007669"/>
    <property type="project" value="InterPro"/>
</dbReference>
<dbReference type="InterPro" id="IPR002156">
    <property type="entry name" value="RNaseH_domain"/>
</dbReference>
<organism evidence="2 3">
    <name type="scientific">Trifolium pratense</name>
    <name type="common">Red clover</name>
    <dbReference type="NCBI Taxonomy" id="57577"/>
    <lineage>
        <taxon>Eukaryota</taxon>
        <taxon>Viridiplantae</taxon>
        <taxon>Streptophyta</taxon>
        <taxon>Embryophyta</taxon>
        <taxon>Tracheophyta</taxon>
        <taxon>Spermatophyta</taxon>
        <taxon>Magnoliopsida</taxon>
        <taxon>eudicotyledons</taxon>
        <taxon>Gunneridae</taxon>
        <taxon>Pentapetalae</taxon>
        <taxon>rosids</taxon>
        <taxon>fabids</taxon>
        <taxon>Fabales</taxon>
        <taxon>Fabaceae</taxon>
        <taxon>Papilionoideae</taxon>
        <taxon>50 kb inversion clade</taxon>
        <taxon>NPAAA clade</taxon>
        <taxon>Hologalegina</taxon>
        <taxon>IRL clade</taxon>
        <taxon>Trifolieae</taxon>
        <taxon>Trifolium</taxon>
    </lineage>
</organism>
<dbReference type="Gene3D" id="3.30.420.10">
    <property type="entry name" value="Ribonuclease H-like superfamily/Ribonuclease H"/>
    <property type="match status" value="1"/>
</dbReference>
<gene>
    <name evidence="2" type="ORF">L195_g027413</name>
</gene>
<dbReference type="AlphaFoldDB" id="A0A2K3KZ31"/>